<dbReference type="AlphaFoldDB" id="A0ABD6F4Z7"/>
<organism evidence="3 4">
    <name type="scientific">Gnathostoma spinigerum</name>
    <dbReference type="NCBI Taxonomy" id="75299"/>
    <lineage>
        <taxon>Eukaryota</taxon>
        <taxon>Metazoa</taxon>
        <taxon>Ecdysozoa</taxon>
        <taxon>Nematoda</taxon>
        <taxon>Chromadorea</taxon>
        <taxon>Rhabditida</taxon>
        <taxon>Spirurina</taxon>
        <taxon>Gnathostomatomorpha</taxon>
        <taxon>Gnathostomatoidea</taxon>
        <taxon>Gnathostomatidae</taxon>
        <taxon>Gnathostoma</taxon>
    </lineage>
</organism>
<protein>
    <recommendedName>
        <fullName evidence="2">Cystatin domain-containing protein</fullName>
    </recommendedName>
</protein>
<evidence type="ECO:0000259" key="2">
    <source>
        <dbReference type="Pfam" id="PF00031"/>
    </source>
</evidence>
<evidence type="ECO:0000256" key="1">
    <source>
        <dbReference type="ARBA" id="ARBA00009403"/>
    </source>
</evidence>
<dbReference type="PROSITE" id="PS00287">
    <property type="entry name" value="CYSTATIN"/>
    <property type="match status" value="1"/>
</dbReference>
<dbReference type="GO" id="GO:0004869">
    <property type="term" value="F:cysteine-type endopeptidase inhibitor activity"/>
    <property type="evidence" value="ECO:0007669"/>
    <property type="project" value="UniProtKB-ARBA"/>
</dbReference>
<dbReference type="InterPro" id="IPR018073">
    <property type="entry name" value="Prot_inh_cystat_CS"/>
</dbReference>
<evidence type="ECO:0000313" key="4">
    <source>
        <dbReference type="Proteomes" id="UP001608902"/>
    </source>
</evidence>
<feature type="domain" description="Cystatin" evidence="2">
    <location>
        <begin position="1"/>
        <end position="64"/>
    </location>
</feature>
<dbReference type="EMBL" id="JBGFUD010026365">
    <property type="protein sequence ID" value="MFH4985020.1"/>
    <property type="molecule type" value="Genomic_DNA"/>
</dbReference>
<feature type="non-terminal residue" evidence="3">
    <location>
        <position position="1"/>
    </location>
</feature>
<dbReference type="InterPro" id="IPR000010">
    <property type="entry name" value="Cystatin_dom"/>
</dbReference>
<dbReference type="Pfam" id="PF00031">
    <property type="entry name" value="Cystatin"/>
    <property type="match status" value="1"/>
</dbReference>
<reference evidence="3 4" key="1">
    <citation type="submission" date="2024-08" db="EMBL/GenBank/DDBJ databases">
        <title>Gnathostoma spinigerum genome.</title>
        <authorList>
            <person name="Gonzalez-Bertolin B."/>
            <person name="Monzon S."/>
            <person name="Zaballos A."/>
            <person name="Jimenez P."/>
            <person name="Dekumyoy P."/>
            <person name="Varona S."/>
            <person name="Cuesta I."/>
            <person name="Sumanam S."/>
            <person name="Adisakwattana P."/>
            <person name="Gasser R.B."/>
            <person name="Hernandez-Gonzalez A."/>
            <person name="Young N.D."/>
            <person name="Perteguer M.J."/>
        </authorList>
    </citation>
    <scope>NUCLEOTIDE SEQUENCE [LARGE SCALE GENOMIC DNA]</scope>
    <source>
        <strain evidence="3">AL3</strain>
        <tissue evidence="3">Liver</tissue>
    </source>
</reference>
<keyword evidence="4" id="KW-1185">Reference proteome</keyword>
<dbReference type="Proteomes" id="UP001608902">
    <property type="component" value="Unassembled WGS sequence"/>
</dbReference>
<comment type="similarity">
    <text evidence="1">Belongs to the cystatin family.</text>
</comment>
<sequence length="70" mass="7801">QELAKGSAKHFNLQSNSMHYFVPVKVVSAQSQVVAGTNWKLVVQFQASKRTKHEGDIDVDEFKANPDGEK</sequence>
<comment type="caution">
    <text evidence="3">The sequence shown here is derived from an EMBL/GenBank/DDBJ whole genome shotgun (WGS) entry which is preliminary data.</text>
</comment>
<name>A0ABD6F4Z7_9BILA</name>
<evidence type="ECO:0000313" key="3">
    <source>
        <dbReference type="EMBL" id="MFH4985020.1"/>
    </source>
</evidence>
<feature type="non-terminal residue" evidence="3">
    <location>
        <position position="70"/>
    </location>
</feature>
<accession>A0ABD6F4Z7</accession>
<dbReference type="CDD" id="cd00042">
    <property type="entry name" value="CY"/>
    <property type="match status" value="1"/>
</dbReference>
<dbReference type="SUPFAM" id="SSF54403">
    <property type="entry name" value="Cystatin/monellin"/>
    <property type="match status" value="1"/>
</dbReference>
<proteinExistence type="inferred from homology"/>
<dbReference type="Gene3D" id="3.10.450.10">
    <property type="match status" value="1"/>
</dbReference>
<gene>
    <name evidence="3" type="ORF">AB6A40_011729</name>
</gene>
<dbReference type="InterPro" id="IPR046350">
    <property type="entry name" value="Cystatin_sf"/>
</dbReference>